<evidence type="ECO:0000256" key="7">
    <source>
        <dbReference type="ARBA" id="ARBA00048744"/>
    </source>
</evidence>
<dbReference type="InterPro" id="IPR058752">
    <property type="entry name" value="RDRP_C_head"/>
</dbReference>
<evidence type="ECO:0000256" key="8">
    <source>
        <dbReference type="RuleBase" id="RU363098"/>
    </source>
</evidence>
<dbReference type="Proteomes" id="UP001212152">
    <property type="component" value="Unassembled WGS sequence"/>
</dbReference>
<keyword evidence="2 8" id="KW-0696">RNA-directed RNA polymerase</keyword>
<dbReference type="GO" id="GO:0030422">
    <property type="term" value="P:siRNA processing"/>
    <property type="evidence" value="ECO:0007669"/>
    <property type="project" value="TreeGrafter"/>
</dbReference>
<evidence type="ECO:0000313" key="11">
    <source>
        <dbReference type="EMBL" id="KAJ3177115.1"/>
    </source>
</evidence>
<dbReference type="GO" id="GO:0003723">
    <property type="term" value="F:RNA binding"/>
    <property type="evidence" value="ECO:0007669"/>
    <property type="project" value="UniProtKB-KW"/>
</dbReference>
<dbReference type="GO" id="GO:0003968">
    <property type="term" value="F:RNA-directed RNA polymerase activity"/>
    <property type="evidence" value="ECO:0007669"/>
    <property type="project" value="UniProtKB-KW"/>
</dbReference>
<gene>
    <name evidence="11" type="ORF">HDU87_004607</name>
</gene>
<keyword evidence="5 8" id="KW-0694">RNA-binding</keyword>
<dbReference type="AlphaFoldDB" id="A0AAD5TI24"/>
<feature type="domain" description="RDRP core" evidence="9">
    <location>
        <begin position="99"/>
        <end position="655"/>
    </location>
</feature>
<dbReference type="InterPro" id="IPR057596">
    <property type="entry name" value="RDRP_core"/>
</dbReference>
<dbReference type="Pfam" id="PF05183">
    <property type="entry name" value="RdRP"/>
    <property type="match status" value="1"/>
</dbReference>
<evidence type="ECO:0000256" key="2">
    <source>
        <dbReference type="ARBA" id="ARBA00022484"/>
    </source>
</evidence>
<evidence type="ECO:0000256" key="3">
    <source>
        <dbReference type="ARBA" id="ARBA00022679"/>
    </source>
</evidence>
<evidence type="ECO:0000259" key="10">
    <source>
        <dbReference type="Pfam" id="PF26253"/>
    </source>
</evidence>
<name>A0AAD5TI24_9FUNG</name>
<keyword evidence="12" id="KW-1185">Reference proteome</keyword>
<evidence type="ECO:0000256" key="6">
    <source>
        <dbReference type="ARBA" id="ARBA00023158"/>
    </source>
</evidence>
<sequence length="939" mass="105711">MFTFLIFFDSEVKFKLLGLISYNVINEHAVTQDLIDELANMSPAIAEGVLEELGKPKKHIWDPAAEVRRRKADTAAIESKIERYAKPTFNQRLIRKVVITPTKIYYQGPQHEVGNRILRRYQQNTNDFLRVTFCDDTLQKLPWSPENELLYTRIAAIMEAGINISGKHFEFLHYSSSSMKSCGCWFMNPFESPKGWVDAEHIRGTMGDFSGIANPATLGARMAQCFSTTTLTGKIQDARIVTIPDIQRNGLVFSDGVGKIGKDVIKNVCEQLKKYQRVRPTMFSAVQYRLAGAKGVLVQDPSIDRREVHLRKSQMKFPSNHYAMEICRTSFYSPGYLNQQLVILLETLGIKKEVFMQLKEESTAELNEALKTSKAAIKILSENQDQDGISTVLIQLIKAGLFDAREPFLMNHLKIFKALQLKDIKRRARIHIKQACHIIGVMDETGKLPEGQIFVQITNPVTERREVVKARAIVTRSPALHPGDVQLVECADIPELAHLLDVVVFSQHGERPLPNMLAGGDLDGDTYTVCWDKRLLFEVADAPMTYSTAMPIVAAADRSVAEIRRHFINYIQQDNLGVIDNAHKALSDYHPEGARHWKCLRLAELHSDAVDFAKKGVPARLDGELRAKQYPDYMEKPEDKTYRSEKALGEIYRSVSVNLELLKDFEPLPEFVVPGYEAYMEDALLSKAAYDAQITTLMNQYNIGSEFELVSGYMFNFRCDESPKKKPEELKEQVMQTVYNIKSQFRDMFWTVDVVPGDATVSSFQKRESVVSTETRLPEAIRRKASAWYLAAYGSQPSSVSPAVPAATTSERTAAAAAAGVSSEIELEEAEAEHRRAIHFKEKDDREYYEFDMDMSGRLYSFPWVMYDVLCNIYKTTKEGGLNSIAAAARQPFTPGRANPVGSVTEGLTGGAFGNEPTDAFLRPAGSEAFWQKVGDLKA</sequence>
<keyword evidence="4 8" id="KW-0548">Nucleotidyltransferase</keyword>
<evidence type="ECO:0000256" key="1">
    <source>
        <dbReference type="ARBA" id="ARBA00005762"/>
    </source>
</evidence>
<evidence type="ECO:0000256" key="4">
    <source>
        <dbReference type="ARBA" id="ARBA00022695"/>
    </source>
</evidence>
<keyword evidence="6" id="KW-0943">RNA-mediated gene silencing</keyword>
<reference evidence="11" key="1">
    <citation type="submission" date="2020-05" db="EMBL/GenBank/DDBJ databases">
        <title>Phylogenomic resolution of chytrid fungi.</title>
        <authorList>
            <person name="Stajich J.E."/>
            <person name="Amses K."/>
            <person name="Simmons R."/>
            <person name="Seto K."/>
            <person name="Myers J."/>
            <person name="Bonds A."/>
            <person name="Quandt C.A."/>
            <person name="Barry K."/>
            <person name="Liu P."/>
            <person name="Grigoriev I."/>
            <person name="Longcore J.E."/>
            <person name="James T.Y."/>
        </authorList>
    </citation>
    <scope>NUCLEOTIDE SEQUENCE</scope>
    <source>
        <strain evidence="11">JEL0379</strain>
    </source>
</reference>
<protein>
    <recommendedName>
        <fullName evidence="8">RNA-dependent RNA polymerase</fullName>
        <ecNumber evidence="8">2.7.7.48</ecNumber>
    </recommendedName>
</protein>
<evidence type="ECO:0000313" key="12">
    <source>
        <dbReference type="Proteomes" id="UP001212152"/>
    </source>
</evidence>
<evidence type="ECO:0000256" key="5">
    <source>
        <dbReference type="ARBA" id="ARBA00022884"/>
    </source>
</evidence>
<dbReference type="InterPro" id="IPR007855">
    <property type="entry name" value="RDRP"/>
</dbReference>
<dbReference type="PANTHER" id="PTHR23079">
    <property type="entry name" value="RNA-DEPENDENT RNA POLYMERASE"/>
    <property type="match status" value="1"/>
</dbReference>
<dbReference type="Pfam" id="PF26253">
    <property type="entry name" value="RdRP_head"/>
    <property type="match status" value="1"/>
</dbReference>
<dbReference type="EMBL" id="JADGJQ010000035">
    <property type="protein sequence ID" value="KAJ3177115.1"/>
    <property type="molecule type" value="Genomic_DNA"/>
</dbReference>
<comment type="similarity">
    <text evidence="1 8">Belongs to the RdRP family.</text>
</comment>
<feature type="domain" description="RDRP C-terminal head" evidence="10">
    <location>
        <begin position="672"/>
        <end position="877"/>
    </location>
</feature>
<comment type="catalytic activity">
    <reaction evidence="7 8">
        <text>RNA(n) + a ribonucleoside 5'-triphosphate = RNA(n+1) + diphosphate</text>
        <dbReference type="Rhea" id="RHEA:21248"/>
        <dbReference type="Rhea" id="RHEA-COMP:14527"/>
        <dbReference type="Rhea" id="RHEA-COMP:17342"/>
        <dbReference type="ChEBI" id="CHEBI:33019"/>
        <dbReference type="ChEBI" id="CHEBI:61557"/>
        <dbReference type="ChEBI" id="CHEBI:140395"/>
        <dbReference type="EC" id="2.7.7.48"/>
    </reaction>
</comment>
<accession>A0AAD5TI24</accession>
<keyword evidence="3 8" id="KW-0808">Transferase</keyword>
<organism evidence="11 12">
    <name type="scientific">Geranomyces variabilis</name>
    <dbReference type="NCBI Taxonomy" id="109894"/>
    <lineage>
        <taxon>Eukaryota</taxon>
        <taxon>Fungi</taxon>
        <taxon>Fungi incertae sedis</taxon>
        <taxon>Chytridiomycota</taxon>
        <taxon>Chytridiomycota incertae sedis</taxon>
        <taxon>Chytridiomycetes</taxon>
        <taxon>Spizellomycetales</taxon>
        <taxon>Powellomycetaceae</taxon>
        <taxon>Geranomyces</taxon>
    </lineage>
</organism>
<comment type="caution">
    <text evidence="11">The sequence shown here is derived from an EMBL/GenBank/DDBJ whole genome shotgun (WGS) entry which is preliminary data.</text>
</comment>
<dbReference type="EC" id="2.7.7.48" evidence="8"/>
<dbReference type="GO" id="GO:0031380">
    <property type="term" value="C:nuclear RNA-directed RNA polymerase complex"/>
    <property type="evidence" value="ECO:0007669"/>
    <property type="project" value="TreeGrafter"/>
</dbReference>
<proteinExistence type="inferred from homology"/>
<evidence type="ECO:0000259" key="9">
    <source>
        <dbReference type="Pfam" id="PF05183"/>
    </source>
</evidence>
<dbReference type="PANTHER" id="PTHR23079:SF55">
    <property type="entry name" value="RNA-DIRECTED RNA POLYMERASE"/>
    <property type="match status" value="1"/>
</dbReference>